<dbReference type="AlphaFoldDB" id="A0A0R3SQV7"/>
<dbReference type="InterPro" id="IPR000268">
    <property type="entry name" value="RPABC5/Rpb10"/>
</dbReference>
<evidence type="ECO:0000313" key="7">
    <source>
        <dbReference type="Proteomes" id="UP000274504"/>
    </source>
</evidence>
<keyword evidence="3" id="KW-0479">Metal-binding</keyword>
<dbReference type="GO" id="GO:0005666">
    <property type="term" value="C:RNA polymerase III complex"/>
    <property type="evidence" value="ECO:0007669"/>
    <property type="project" value="TreeGrafter"/>
</dbReference>
<dbReference type="GO" id="GO:0005736">
    <property type="term" value="C:RNA polymerase I complex"/>
    <property type="evidence" value="ECO:0007669"/>
    <property type="project" value="TreeGrafter"/>
</dbReference>
<protein>
    <recommendedName>
        <fullName evidence="1">DNA-directed RNA polymerases I, II, and III subunit RPABC5</fullName>
    </recommendedName>
</protein>
<evidence type="ECO:0000256" key="5">
    <source>
        <dbReference type="ARBA" id="ARBA00023163"/>
    </source>
</evidence>
<evidence type="ECO:0000256" key="4">
    <source>
        <dbReference type="ARBA" id="ARBA00022833"/>
    </source>
</evidence>
<dbReference type="EMBL" id="UYSG01010940">
    <property type="protein sequence ID" value="VDL59808.1"/>
    <property type="molecule type" value="Genomic_DNA"/>
</dbReference>
<organism evidence="8">
    <name type="scientific">Hymenolepis diminuta</name>
    <name type="common">Rat tapeworm</name>
    <dbReference type="NCBI Taxonomy" id="6216"/>
    <lineage>
        <taxon>Eukaryota</taxon>
        <taxon>Metazoa</taxon>
        <taxon>Spiralia</taxon>
        <taxon>Lophotrochozoa</taxon>
        <taxon>Platyhelminthes</taxon>
        <taxon>Cestoda</taxon>
        <taxon>Eucestoda</taxon>
        <taxon>Cyclophyllidea</taxon>
        <taxon>Hymenolepididae</taxon>
        <taxon>Hymenolepis</taxon>
    </lineage>
</organism>
<evidence type="ECO:0000256" key="1">
    <source>
        <dbReference type="ARBA" id="ARBA00020813"/>
    </source>
</evidence>
<dbReference type="STRING" id="6216.A0A0R3SQV7"/>
<dbReference type="GO" id="GO:0008270">
    <property type="term" value="F:zinc ion binding"/>
    <property type="evidence" value="ECO:0007669"/>
    <property type="project" value="TreeGrafter"/>
</dbReference>
<dbReference type="Gene3D" id="1.10.10.60">
    <property type="entry name" value="Homeodomain-like"/>
    <property type="match status" value="1"/>
</dbReference>
<dbReference type="GO" id="GO:0042797">
    <property type="term" value="P:tRNA transcription by RNA polymerase III"/>
    <property type="evidence" value="ECO:0007669"/>
    <property type="project" value="TreeGrafter"/>
</dbReference>
<dbReference type="GO" id="GO:0006360">
    <property type="term" value="P:transcription by RNA polymerase I"/>
    <property type="evidence" value="ECO:0007669"/>
    <property type="project" value="TreeGrafter"/>
</dbReference>
<evidence type="ECO:0000256" key="3">
    <source>
        <dbReference type="ARBA" id="ARBA00022723"/>
    </source>
</evidence>
<dbReference type="Proteomes" id="UP000274504">
    <property type="component" value="Unassembled WGS sequence"/>
</dbReference>
<proteinExistence type="predicted"/>
<evidence type="ECO:0000256" key="2">
    <source>
        <dbReference type="ARBA" id="ARBA00022478"/>
    </source>
</evidence>
<dbReference type="PANTHER" id="PTHR23431:SF3">
    <property type="entry name" value="DNA-DIRECTED RNA POLYMERASES I, II, AND III SUBUNIT RPABC5"/>
    <property type="match status" value="1"/>
</dbReference>
<evidence type="ECO:0000313" key="8">
    <source>
        <dbReference type="WBParaSite" id="HDID_0000749201-mRNA-1"/>
    </source>
</evidence>
<sequence>MFHPMSNILHFPWNPSTKPFEEGYKSENGQVILRYKDVHLMIVVVQVNMRESGIWCRKAVTEGVDVMTKRASSQLATAELTLKIHFKRLLSNKMIVPTECYTCKHVLEGKWGTFIAMQYAGYEEKYIWEAFGVTKDCCKLMFYTHVDLIEKLLSMNALRHSFDKYHL</sequence>
<dbReference type="GO" id="GO:0006366">
    <property type="term" value="P:transcription by RNA polymerase II"/>
    <property type="evidence" value="ECO:0007669"/>
    <property type="project" value="TreeGrafter"/>
</dbReference>
<dbReference type="SUPFAM" id="SSF46924">
    <property type="entry name" value="RNA polymerase subunit RPB10"/>
    <property type="match status" value="1"/>
</dbReference>
<evidence type="ECO:0000313" key="6">
    <source>
        <dbReference type="EMBL" id="VDL59808.1"/>
    </source>
</evidence>
<keyword evidence="2" id="KW-0240">DNA-directed RNA polymerase</keyword>
<dbReference type="InterPro" id="IPR023580">
    <property type="entry name" value="RNA_pol_su_RPB10"/>
</dbReference>
<dbReference type="Pfam" id="PF01194">
    <property type="entry name" value="RNA_pol_N"/>
    <property type="match status" value="1"/>
</dbReference>
<name>A0A0R3SQV7_HYMDI</name>
<dbReference type="WBParaSite" id="HDID_0000749201-mRNA-1">
    <property type="protein sequence ID" value="HDID_0000749201-mRNA-1"/>
    <property type="gene ID" value="HDID_0000749201"/>
</dbReference>
<reference evidence="6 7" key="2">
    <citation type="submission" date="2018-11" db="EMBL/GenBank/DDBJ databases">
        <authorList>
            <consortium name="Pathogen Informatics"/>
        </authorList>
    </citation>
    <scope>NUCLEOTIDE SEQUENCE [LARGE SCALE GENOMIC DNA]</scope>
</reference>
<dbReference type="GO" id="GO:0005665">
    <property type="term" value="C:RNA polymerase II, core complex"/>
    <property type="evidence" value="ECO:0007669"/>
    <property type="project" value="TreeGrafter"/>
</dbReference>
<dbReference type="PANTHER" id="PTHR23431">
    <property type="entry name" value="DNA-DIRECTED RNA POLYMERASES I, II, AND III SUBUNIT RPABC5 FAMILY MEMBER"/>
    <property type="match status" value="1"/>
</dbReference>
<keyword evidence="5" id="KW-0804">Transcription</keyword>
<accession>A0A0R3SQV7</accession>
<reference evidence="8" key="1">
    <citation type="submission" date="2017-02" db="UniProtKB">
        <authorList>
            <consortium name="WormBaseParasite"/>
        </authorList>
    </citation>
    <scope>IDENTIFICATION</scope>
</reference>
<gene>
    <name evidence="6" type="ORF">HDID_LOCUS7490</name>
</gene>
<dbReference type="GO" id="GO:0003677">
    <property type="term" value="F:DNA binding"/>
    <property type="evidence" value="ECO:0007669"/>
    <property type="project" value="InterPro"/>
</dbReference>
<dbReference type="GO" id="GO:0003899">
    <property type="term" value="F:DNA-directed RNA polymerase activity"/>
    <property type="evidence" value="ECO:0007669"/>
    <property type="project" value="InterPro"/>
</dbReference>
<keyword evidence="4" id="KW-0862">Zinc</keyword>